<keyword evidence="3" id="KW-1185">Reference proteome</keyword>
<dbReference type="SMART" id="SM00271">
    <property type="entry name" value="DnaJ"/>
    <property type="match status" value="1"/>
</dbReference>
<dbReference type="PRINTS" id="PR00625">
    <property type="entry name" value="JDOMAIN"/>
</dbReference>
<dbReference type="InterPro" id="IPR036869">
    <property type="entry name" value="J_dom_sf"/>
</dbReference>
<gene>
    <name evidence="2" type="ORF">HHK36_010184</name>
</gene>
<dbReference type="InterPro" id="IPR026894">
    <property type="entry name" value="DnaJ_X"/>
</dbReference>
<sequence length="342" mass="38563">MVKDTEYYDILGVNFDAPPAEIKKAYYIKARLVHPDKNPGDPKAAQNFQVLGEAYQVLSDPAKREAYDNHGKAGVQQDSMVDPSAVFGMLFGSEFFEDYVGQLALVSLASLDVEVDSEVPEVRKQKFQDRMRELQREREEMLIKKLKDRLQPFVEGGRDELVNWANSEACHLSQAAFGEAMLHTIGYIYTRQAARELGKSKRFLGVPFLAEWVRDKGHHIKSQVTAASGAVSLIQIQEGLKKLNQDENKEENLLKHIEDMKDTMVNSLWKINVVDIESTLAHVCKAVLKDASVSKDVIKLRAKVLKKLGTIFQGAKTLYRRENSLRHENDIKVDATSSSKAL</sequence>
<accession>A0A834ZE63</accession>
<comment type="caution">
    <text evidence="2">The sequence shown here is derived from an EMBL/GenBank/DDBJ whole genome shotgun (WGS) entry which is preliminary data.</text>
</comment>
<dbReference type="PROSITE" id="PS00636">
    <property type="entry name" value="DNAJ_1"/>
    <property type="match status" value="1"/>
</dbReference>
<protein>
    <recommendedName>
        <fullName evidence="1">J domain-containing protein</fullName>
    </recommendedName>
</protein>
<dbReference type="Pfam" id="PF14308">
    <property type="entry name" value="DnaJ-X"/>
    <property type="match status" value="1"/>
</dbReference>
<dbReference type="CDD" id="cd06257">
    <property type="entry name" value="DnaJ"/>
    <property type="match status" value="1"/>
</dbReference>
<evidence type="ECO:0000259" key="1">
    <source>
        <dbReference type="PROSITE" id="PS50076"/>
    </source>
</evidence>
<evidence type="ECO:0000313" key="2">
    <source>
        <dbReference type="EMBL" id="KAF8405282.1"/>
    </source>
</evidence>
<reference evidence="2 3" key="1">
    <citation type="submission" date="2020-04" db="EMBL/GenBank/DDBJ databases">
        <title>Plant Genome Project.</title>
        <authorList>
            <person name="Zhang R.-G."/>
        </authorList>
    </citation>
    <scope>NUCLEOTIDE SEQUENCE [LARGE SCALE GENOMIC DNA]</scope>
    <source>
        <strain evidence="2">YNK0</strain>
        <tissue evidence="2">Leaf</tissue>
    </source>
</reference>
<dbReference type="EMBL" id="JABCRI010000006">
    <property type="protein sequence ID" value="KAF8405282.1"/>
    <property type="molecule type" value="Genomic_DNA"/>
</dbReference>
<dbReference type="PANTHER" id="PTHR44094:SF8">
    <property type="entry name" value="DNAJ HEAT SHOCK N-TERMINAL DOMAIN-CONTAINING PROTEIN-RELATED"/>
    <property type="match status" value="1"/>
</dbReference>
<dbReference type="AlphaFoldDB" id="A0A834ZE63"/>
<dbReference type="SUPFAM" id="SSF46565">
    <property type="entry name" value="Chaperone J-domain"/>
    <property type="match status" value="1"/>
</dbReference>
<evidence type="ECO:0000313" key="3">
    <source>
        <dbReference type="Proteomes" id="UP000655225"/>
    </source>
</evidence>
<name>A0A834ZE63_TETSI</name>
<dbReference type="OMA" id="RPALMDK"/>
<dbReference type="InterPro" id="IPR001623">
    <property type="entry name" value="DnaJ_domain"/>
</dbReference>
<dbReference type="Gene3D" id="1.10.287.110">
    <property type="entry name" value="DnaJ domain"/>
    <property type="match status" value="1"/>
</dbReference>
<dbReference type="Pfam" id="PF00226">
    <property type="entry name" value="DnaJ"/>
    <property type="match status" value="1"/>
</dbReference>
<dbReference type="PANTHER" id="PTHR44094">
    <property type="entry name" value="DNAJ HEAT SHOCK N-TERMINAL DOMAIN-CONTAINING PROTEIN"/>
    <property type="match status" value="1"/>
</dbReference>
<dbReference type="InterPro" id="IPR018253">
    <property type="entry name" value="DnaJ_domain_CS"/>
</dbReference>
<dbReference type="Proteomes" id="UP000655225">
    <property type="component" value="Unassembled WGS sequence"/>
</dbReference>
<feature type="domain" description="J" evidence="1">
    <location>
        <begin position="6"/>
        <end position="71"/>
    </location>
</feature>
<dbReference type="InterPro" id="IPR052423">
    <property type="entry name" value="EMIR"/>
</dbReference>
<dbReference type="OrthoDB" id="10250354at2759"/>
<organism evidence="2 3">
    <name type="scientific">Tetracentron sinense</name>
    <name type="common">Spur-leaf</name>
    <dbReference type="NCBI Taxonomy" id="13715"/>
    <lineage>
        <taxon>Eukaryota</taxon>
        <taxon>Viridiplantae</taxon>
        <taxon>Streptophyta</taxon>
        <taxon>Embryophyta</taxon>
        <taxon>Tracheophyta</taxon>
        <taxon>Spermatophyta</taxon>
        <taxon>Magnoliopsida</taxon>
        <taxon>Trochodendrales</taxon>
        <taxon>Trochodendraceae</taxon>
        <taxon>Tetracentron</taxon>
    </lineage>
</organism>
<dbReference type="PROSITE" id="PS50076">
    <property type="entry name" value="DNAJ_2"/>
    <property type="match status" value="1"/>
</dbReference>
<proteinExistence type="predicted"/>